<keyword evidence="6" id="KW-1185">Reference proteome</keyword>
<accession>A0A9Q0M4L3</accession>
<gene>
    <name evidence="5" type="ORF">RDWZM_004903</name>
</gene>
<name>A0A9Q0M4L3_BLOTA</name>
<organism evidence="5 6">
    <name type="scientific">Blomia tropicalis</name>
    <name type="common">Mite</name>
    <dbReference type="NCBI Taxonomy" id="40697"/>
    <lineage>
        <taxon>Eukaryota</taxon>
        <taxon>Metazoa</taxon>
        <taxon>Ecdysozoa</taxon>
        <taxon>Arthropoda</taxon>
        <taxon>Chelicerata</taxon>
        <taxon>Arachnida</taxon>
        <taxon>Acari</taxon>
        <taxon>Acariformes</taxon>
        <taxon>Sarcoptiformes</taxon>
        <taxon>Astigmata</taxon>
        <taxon>Glycyphagoidea</taxon>
        <taxon>Echimyopodidae</taxon>
        <taxon>Blomia</taxon>
    </lineage>
</organism>
<dbReference type="InterPro" id="IPR052462">
    <property type="entry name" value="SLIRP/GR-RBP-like"/>
</dbReference>
<feature type="domain" description="RRM" evidence="4">
    <location>
        <begin position="46"/>
        <end position="124"/>
    </location>
</feature>
<keyword evidence="1 2" id="KW-0694">RNA-binding</keyword>
<dbReference type="Pfam" id="PF00076">
    <property type="entry name" value="RRM_1"/>
    <property type="match status" value="1"/>
</dbReference>
<dbReference type="AlphaFoldDB" id="A0A9Q0M4L3"/>
<dbReference type="InterPro" id="IPR000504">
    <property type="entry name" value="RRM_dom"/>
</dbReference>
<protein>
    <recommendedName>
        <fullName evidence="4">RRM domain-containing protein</fullName>
    </recommendedName>
</protein>
<evidence type="ECO:0000313" key="5">
    <source>
        <dbReference type="EMBL" id="KAJ6219091.1"/>
    </source>
</evidence>
<dbReference type="SMART" id="SM00360">
    <property type="entry name" value="RRM"/>
    <property type="match status" value="1"/>
</dbReference>
<feature type="region of interest" description="Disordered" evidence="3">
    <location>
        <begin position="1"/>
        <end position="38"/>
    </location>
</feature>
<evidence type="ECO:0000259" key="4">
    <source>
        <dbReference type="PROSITE" id="PS50102"/>
    </source>
</evidence>
<evidence type="ECO:0000256" key="3">
    <source>
        <dbReference type="SAM" id="MobiDB-lite"/>
    </source>
</evidence>
<dbReference type="EMBL" id="JAPWDV010000002">
    <property type="protein sequence ID" value="KAJ6219091.1"/>
    <property type="molecule type" value="Genomic_DNA"/>
</dbReference>
<feature type="compositionally biased region" description="Polar residues" evidence="3">
    <location>
        <begin position="8"/>
        <end position="29"/>
    </location>
</feature>
<dbReference type="Proteomes" id="UP001142055">
    <property type="component" value="Chromosome 2"/>
</dbReference>
<evidence type="ECO:0000256" key="1">
    <source>
        <dbReference type="ARBA" id="ARBA00022884"/>
    </source>
</evidence>
<reference evidence="5" key="1">
    <citation type="submission" date="2022-12" db="EMBL/GenBank/DDBJ databases">
        <title>Genome assemblies of Blomia tropicalis.</title>
        <authorList>
            <person name="Cui Y."/>
        </authorList>
    </citation>
    <scope>NUCLEOTIDE SEQUENCE</scope>
    <source>
        <tissue evidence="5">Adult mites</tissue>
    </source>
</reference>
<dbReference type="InterPro" id="IPR012677">
    <property type="entry name" value="Nucleotide-bd_a/b_plait_sf"/>
</dbReference>
<comment type="caution">
    <text evidence="5">The sequence shown here is derived from an EMBL/GenBank/DDBJ whole genome shotgun (WGS) entry which is preliminary data.</text>
</comment>
<evidence type="ECO:0000313" key="6">
    <source>
        <dbReference type="Proteomes" id="UP001142055"/>
    </source>
</evidence>
<dbReference type="PANTHER" id="PTHR48027">
    <property type="entry name" value="HETEROGENEOUS NUCLEAR RIBONUCLEOPROTEIN 87F-RELATED"/>
    <property type="match status" value="1"/>
</dbReference>
<dbReference type="SUPFAM" id="SSF54928">
    <property type="entry name" value="RNA-binding domain, RBD"/>
    <property type="match status" value="1"/>
</dbReference>
<proteinExistence type="predicted"/>
<sequence>MDQAESILESSSNDYSSFLTSPDQLTEPSAPNPYINDDDNVPTLTDCLYVTNLNQDTRESDLYSLFMRHGVVTEIRIIYDEETGQSRGFGFVSYSDIDDALEAFCHCDGKILNGRKLVITFSDGRHKDFMGIGAPEHLRQTWEENYGFTQAELERLLEEEEVKDNSTLSSNGLEHVRCLNDRIRRRRQSIATMTNNNSLSFGKDDFV</sequence>
<dbReference type="InterPro" id="IPR035979">
    <property type="entry name" value="RBD_domain_sf"/>
</dbReference>
<evidence type="ECO:0000256" key="2">
    <source>
        <dbReference type="PROSITE-ProRule" id="PRU00176"/>
    </source>
</evidence>
<dbReference type="GO" id="GO:0003723">
    <property type="term" value="F:RNA binding"/>
    <property type="evidence" value="ECO:0007669"/>
    <property type="project" value="UniProtKB-UniRule"/>
</dbReference>
<dbReference type="Gene3D" id="3.30.70.330">
    <property type="match status" value="1"/>
</dbReference>
<dbReference type="PROSITE" id="PS50102">
    <property type="entry name" value="RRM"/>
    <property type="match status" value="1"/>
</dbReference>